<dbReference type="SUPFAM" id="SSF56672">
    <property type="entry name" value="DNA/RNA polymerases"/>
    <property type="match status" value="1"/>
</dbReference>
<dbReference type="Gene3D" id="3.30.70.370">
    <property type="match status" value="1"/>
</dbReference>
<feature type="domain" description="DNA-directed DNA polymerase family A palm" evidence="2">
    <location>
        <begin position="60"/>
        <end position="216"/>
    </location>
</feature>
<dbReference type="EMBL" id="JARBDR010000490">
    <property type="protein sequence ID" value="KAJ8311799.1"/>
    <property type="molecule type" value="Genomic_DNA"/>
</dbReference>
<protein>
    <recommendedName>
        <fullName evidence="2">DNA-directed DNA polymerase family A palm domain-containing protein</fullName>
    </recommendedName>
</protein>
<keyword evidence="4" id="KW-1185">Reference proteome</keyword>
<dbReference type="Proteomes" id="UP001217089">
    <property type="component" value="Unassembled WGS sequence"/>
</dbReference>
<dbReference type="Gene3D" id="1.10.150.20">
    <property type="entry name" value="5' to 3' exonuclease, C-terminal subdomain"/>
    <property type="match status" value="1"/>
</dbReference>
<evidence type="ECO:0000259" key="2">
    <source>
        <dbReference type="Pfam" id="PF00476"/>
    </source>
</evidence>
<evidence type="ECO:0000256" key="1">
    <source>
        <dbReference type="ARBA" id="ARBA00022705"/>
    </source>
</evidence>
<evidence type="ECO:0000313" key="4">
    <source>
        <dbReference type="Proteomes" id="UP001217089"/>
    </source>
</evidence>
<gene>
    <name evidence="3" type="ORF">KUTeg_010654</name>
</gene>
<name>A0ABQ9F319_TEGGR</name>
<accession>A0ABQ9F319</accession>
<keyword evidence="1" id="KW-0235">DNA replication</keyword>
<reference evidence="3 4" key="1">
    <citation type="submission" date="2022-12" db="EMBL/GenBank/DDBJ databases">
        <title>Chromosome-level genome of Tegillarca granosa.</title>
        <authorList>
            <person name="Kim J."/>
        </authorList>
    </citation>
    <scope>NUCLEOTIDE SEQUENCE [LARGE SCALE GENOMIC DNA]</scope>
    <source>
        <strain evidence="3">Teg-2019</strain>
        <tissue evidence="3">Adductor muscle</tissue>
    </source>
</reference>
<comment type="caution">
    <text evidence="3">The sequence shown here is derived from an EMBL/GenBank/DDBJ whole genome shotgun (WGS) entry which is preliminary data.</text>
</comment>
<sequence>MLKEDLHLLSKLMERLYQELKNKELWQLFYYVENRLVSLLAVMELRRIKINTDELVRFSEVLKVLFEELNLASKLPQKTKLAKTNVGNQTSTSESVLNQLVDFHPLPSIVLEHRQIQKLKSTYIDGMMSCVRDGYISTHWDQTSAATGRLSSYQPNVQAIPKTPVIITDYEDNFIIDFQQIELRILAHLSNDPSLLKIFQQNKNGDIFLELAAQWYVNIVSLSGCFHCISSDDSCCGKTSVSN</sequence>
<dbReference type="PANTHER" id="PTHR10133:SF27">
    <property type="entry name" value="DNA POLYMERASE NU"/>
    <property type="match status" value="1"/>
</dbReference>
<dbReference type="InterPro" id="IPR002298">
    <property type="entry name" value="DNA_polymerase_A"/>
</dbReference>
<dbReference type="PANTHER" id="PTHR10133">
    <property type="entry name" value="DNA POLYMERASE I"/>
    <property type="match status" value="1"/>
</dbReference>
<dbReference type="InterPro" id="IPR001098">
    <property type="entry name" value="DNA-dir_DNA_pol_A_palm_dom"/>
</dbReference>
<organism evidence="3 4">
    <name type="scientific">Tegillarca granosa</name>
    <name type="common">Malaysian cockle</name>
    <name type="synonym">Anadara granosa</name>
    <dbReference type="NCBI Taxonomy" id="220873"/>
    <lineage>
        <taxon>Eukaryota</taxon>
        <taxon>Metazoa</taxon>
        <taxon>Spiralia</taxon>
        <taxon>Lophotrochozoa</taxon>
        <taxon>Mollusca</taxon>
        <taxon>Bivalvia</taxon>
        <taxon>Autobranchia</taxon>
        <taxon>Pteriomorphia</taxon>
        <taxon>Arcoida</taxon>
        <taxon>Arcoidea</taxon>
        <taxon>Arcidae</taxon>
        <taxon>Tegillarca</taxon>
    </lineage>
</organism>
<dbReference type="InterPro" id="IPR043502">
    <property type="entry name" value="DNA/RNA_pol_sf"/>
</dbReference>
<evidence type="ECO:0000313" key="3">
    <source>
        <dbReference type="EMBL" id="KAJ8311799.1"/>
    </source>
</evidence>
<dbReference type="Pfam" id="PF00476">
    <property type="entry name" value="DNA_pol_A"/>
    <property type="match status" value="1"/>
</dbReference>
<proteinExistence type="predicted"/>
<dbReference type="Gene3D" id="1.20.1060.10">
    <property type="entry name" value="Taq DNA Polymerase, Chain T, domain 4"/>
    <property type="match status" value="1"/>
</dbReference>